<keyword evidence="1" id="KW-0175">Coiled coil</keyword>
<name>A0A563VQ66_9CYAN</name>
<dbReference type="EMBL" id="CAACVJ010000118">
    <property type="protein sequence ID" value="VEP13573.1"/>
    <property type="molecule type" value="Genomic_DNA"/>
</dbReference>
<proteinExistence type="predicted"/>
<gene>
    <name evidence="2" type="ORF">H1P_2040007</name>
</gene>
<evidence type="ECO:0000313" key="3">
    <source>
        <dbReference type="Proteomes" id="UP000320055"/>
    </source>
</evidence>
<dbReference type="OrthoDB" id="419021at2"/>
<dbReference type="AlphaFoldDB" id="A0A563VQ66"/>
<protein>
    <submittedName>
        <fullName evidence="2">Uncharacterized protein</fullName>
    </submittedName>
</protein>
<organism evidence="2 3">
    <name type="scientific">Hyella patelloides LEGE 07179</name>
    <dbReference type="NCBI Taxonomy" id="945734"/>
    <lineage>
        <taxon>Bacteria</taxon>
        <taxon>Bacillati</taxon>
        <taxon>Cyanobacteriota</taxon>
        <taxon>Cyanophyceae</taxon>
        <taxon>Pleurocapsales</taxon>
        <taxon>Hyellaceae</taxon>
        <taxon>Hyella</taxon>
    </lineage>
</organism>
<evidence type="ECO:0000313" key="2">
    <source>
        <dbReference type="EMBL" id="VEP13573.1"/>
    </source>
</evidence>
<reference evidence="2 3" key="1">
    <citation type="submission" date="2019-01" db="EMBL/GenBank/DDBJ databases">
        <authorList>
            <person name="Brito A."/>
        </authorList>
    </citation>
    <scope>NUCLEOTIDE SEQUENCE [LARGE SCALE GENOMIC DNA]</scope>
    <source>
        <strain evidence="2">1</strain>
    </source>
</reference>
<sequence>MSEANQNLSAEKITFSVSPQQNVLSESKSVPITHQEKEIDWHKLAHKLREHNRKLLKKVFQLEQEVLESNQALEEQKKISQSHGLYAAKQAEKINQYQEEIAEMLQIIATYEQESQSKQSTLKKLFQQLECSETKVTQLEKDYACLEAANKVKNSEVLEQKQQIKELSNRFHRQQQYFLQHKASNYEKTGGQPIKAWSANLKETISLGTATLASDTNKAKAPDWPAPAIAKDREQVKSLAAIKLPQFPQKLEGE</sequence>
<dbReference type="RefSeq" id="WP_144871792.1">
    <property type="nucleotide sequence ID" value="NZ_LR213954.1"/>
</dbReference>
<evidence type="ECO:0000256" key="1">
    <source>
        <dbReference type="SAM" id="Coils"/>
    </source>
</evidence>
<keyword evidence="3" id="KW-1185">Reference proteome</keyword>
<accession>A0A563VQ66</accession>
<dbReference type="Proteomes" id="UP000320055">
    <property type="component" value="Unassembled WGS sequence"/>
</dbReference>
<feature type="coiled-coil region" evidence="1">
    <location>
        <begin position="45"/>
        <end position="170"/>
    </location>
</feature>